<keyword evidence="3" id="KW-1185">Reference proteome</keyword>
<protein>
    <submittedName>
        <fullName evidence="2">AsmA family protein</fullName>
    </submittedName>
</protein>
<organism evidence="2 3">
    <name type="scientific">Flavobacterium kayseriense</name>
    <dbReference type="NCBI Taxonomy" id="2764714"/>
    <lineage>
        <taxon>Bacteria</taxon>
        <taxon>Pseudomonadati</taxon>
        <taxon>Bacteroidota</taxon>
        <taxon>Flavobacteriia</taxon>
        <taxon>Flavobacteriales</taxon>
        <taxon>Flavobacteriaceae</taxon>
        <taxon>Flavobacterium</taxon>
    </lineage>
</organism>
<keyword evidence="1" id="KW-0472">Membrane</keyword>
<accession>A0ABR7J498</accession>
<keyword evidence="1" id="KW-0812">Transmembrane</keyword>
<name>A0ABR7J498_9FLAO</name>
<gene>
    <name evidence="2" type="ORF">H8R23_01350</name>
</gene>
<dbReference type="EMBL" id="JACRUJ010000001">
    <property type="protein sequence ID" value="MBC5840037.1"/>
    <property type="molecule type" value="Genomic_DNA"/>
</dbReference>
<dbReference type="RefSeq" id="WP_187008648.1">
    <property type="nucleotide sequence ID" value="NZ_JACRUI010000001.1"/>
</dbReference>
<proteinExistence type="predicted"/>
<comment type="caution">
    <text evidence="2">The sequence shown here is derived from an EMBL/GenBank/DDBJ whole genome shotgun (WGS) entry which is preliminary data.</text>
</comment>
<feature type="transmembrane region" description="Helical" evidence="1">
    <location>
        <begin position="5"/>
        <end position="27"/>
    </location>
</feature>
<evidence type="ECO:0000313" key="2">
    <source>
        <dbReference type="EMBL" id="MBC5840037.1"/>
    </source>
</evidence>
<evidence type="ECO:0000313" key="3">
    <source>
        <dbReference type="Proteomes" id="UP000629963"/>
    </source>
</evidence>
<evidence type="ECO:0000256" key="1">
    <source>
        <dbReference type="SAM" id="Phobius"/>
    </source>
</evidence>
<dbReference type="PANTHER" id="PTHR30441">
    <property type="entry name" value="DUF748 DOMAIN-CONTAINING PROTEIN"/>
    <property type="match status" value="1"/>
</dbReference>
<keyword evidence="1" id="KW-1133">Transmembrane helix</keyword>
<reference evidence="2 3" key="1">
    <citation type="submission" date="2020-08" db="EMBL/GenBank/DDBJ databases">
        <title>Description of novel Flavobacterium F-380 isolate.</title>
        <authorList>
            <person name="Saticioglu I.B."/>
            <person name="Duman M."/>
            <person name="Altun S."/>
        </authorList>
    </citation>
    <scope>NUCLEOTIDE SEQUENCE [LARGE SCALE GENOMIC DNA]</scope>
    <source>
        <strain evidence="2 3">F-380</strain>
    </source>
</reference>
<dbReference type="Proteomes" id="UP000629963">
    <property type="component" value="Unassembled WGS sequence"/>
</dbReference>
<sequence length="876" mass="95773">MTKKILKIIGIIFLLLVISLFAIPYLFQDQIKSKISQAINEKVDAKVSFAEADLSLFTNFPNATVNIQKLAIINKAPFEGDTLLSLGELNLKMSIKELFKGENEAISIDGISSKNGLINIIFNKDGLGNYDIALKDKTPEDKSTGKPVALNIQNYKIENFQFRYFDEGSKIKMVIDSLNHEGTGDFAASKLDLNTKSTATISLDMDKVNYMNKVALTLDAVLGIDLENSKYTFKENKALINQLPLEFDGYIKLVDAGQEYDLKFKTPTSSFKNFLGILPAAYAANLDNVQTTGDFTVAGFAKGIYSDSTVPKFKVDVKSNNASFKYPNLPKSVQNIVIDTKIINETGILNDTYVNLDKLSFKIDQDVFNAKATIKNVTQNALVDAMLQGTINLANVSKAYPITLDKPLSGILKANVISKFDMASVEKSQYQNISNAGNMSLSDFKYVDENGKTMNISTALIQFDPSKVSLKEFKASTGQSDLSITGVLENFYGFIFKNQNLQGNFNLNSNQLAVSDFMTKESTTAKTETKPAEAMKIPAFLDCTLTAKANTVLYDNLTLKNVSGKLIVKDEKLTMDNVKTSIFGGTIGLNGAVSTKGKTPTFTMDLGLNQVNIAESFTQLDLLKKLAPLAGIINGKLNSTIKLNGNLTEAMNPDLKTLTGDLLGQLLSTTVNAENSTLLTALGNNLKFIDVSKLNLNDLKAAITFKDGKVNIKPFTIKYKDIQANIGGTHGFDQVMNYNVKFDVPSKYLGTEANALIAKLTPTDAAKFENIPINAILTGSFSRPQISTDIKTAVTNLTNQLVQQQKERLVSKGTSALTDLINKNKKPGDTTKTVLPTTKAEVQEKAKEEVKAKATTIINGLFNKKKKVVDTTTVNK</sequence>
<dbReference type="PANTHER" id="PTHR30441:SF8">
    <property type="entry name" value="DUF748 DOMAIN-CONTAINING PROTEIN"/>
    <property type="match status" value="1"/>
</dbReference>
<dbReference type="InterPro" id="IPR052894">
    <property type="entry name" value="AsmA-related"/>
</dbReference>